<keyword evidence="2" id="KW-1185">Reference proteome</keyword>
<reference evidence="2" key="1">
    <citation type="submission" date="2021-01" db="EMBL/GenBank/DDBJ databases">
        <title>Caligus Genome Assembly.</title>
        <authorList>
            <person name="Gallardo-Escarate C."/>
        </authorList>
    </citation>
    <scope>NUCLEOTIDE SEQUENCE [LARGE SCALE GENOMIC DNA]</scope>
</reference>
<proteinExistence type="predicted"/>
<organism evidence="1 2">
    <name type="scientific">Caligus rogercresseyi</name>
    <name type="common">Sea louse</name>
    <dbReference type="NCBI Taxonomy" id="217165"/>
    <lineage>
        <taxon>Eukaryota</taxon>
        <taxon>Metazoa</taxon>
        <taxon>Ecdysozoa</taxon>
        <taxon>Arthropoda</taxon>
        <taxon>Crustacea</taxon>
        <taxon>Multicrustacea</taxon>
        <taxon>Hexanauplia</taxon>
        <taxon>Copepoda</taxon>
        <taxon>Siphonostomatoida</taxon>
        <taxon>Caligidae</taxon>
        <taxon>Caligus</taxon>
    </lineage>
</organism>
<gene>
    <name evidence="1" type="ORF">FKW44_001797</name>
</gene>
<dbReference type="EMBL" id="CP045890">
    <property type="protein sequence ID" value="QQP56955.1"/>
    <property type="molecule type" value="Genomic_DNA"/>
</dbReference>
<name>A0A7T8KJ79_CALRO</name>
<dbReference type="Proteomes" id="UP000595437">
    <property type="component" value="Chromosome 1"/>
</dbReference>
<sequence>MRACLSLSLCGVYGWGISLEPDEIIDYSPAVYDEESSYLGGSNQGSLRMMTMMTLRESLILEKTKYGDA</sequence>
<accession>A0A7T8KJ79</accession>
<evidence type="ECO:0000313" key="2">
    <source>
        <dbReference type="Proteomes" id="UP000595437"/>
    </source>
</evidence>
<protein>
    <submittedName>
        <fullName evidence="1">Uncharacterized protein</fullName>
    </submittedName>
</protein>
<evidence type="ECO:0000313" key="1">
    <source>
        <dbReference type="EMBL" id="QQP56955.1"/>
    </source>
</evidence>
<dbReference type="AlphaFoldDB" id="A0A7T8KJ79"/>